<gene>
    <name evidence="2" type="ORF">ILEXP_LOCUS56370</name>
</gene>
<dbReference type="AlphaFoldDB" id="A0ABC8UXW6"/>
<sequence length="470" mass="54116">MAAPEEIVMEEVSRRRSMVRREEGQGSSGRNIHAPVMEELSIQIDPTGDNEWLRSLANEGGVSGDSALANPKIQKVPPMLRGIESNKKCYDPLVVSIGPFHHGKSELEPMEKHKDYLAKQYAKKCKVSLQELHKRLEEVVESARKCYTEDSTQSFDDKAFARMMFLDGCFLLQFIYCLVHGNHKDLKMKSHDMAFVRRDFFLLENQLPFQVLKVLMNWRFERNEGEKIITMFINRSRAQQEGLLGLEERSDRDHLPTHLLEIVREQLIDVSAFYEGGCYLRGEWLSYRSAKELRTVGIHFKRSESQRFSDIKFESSGFFSSHLRLPPITIDDSTKSKLLNLVAYEACPDTPDDFGVTSYVCFMDSIIDHDKDVEELRSKGILLNFLGSDEQVADLFNEIATDLVPNPHGYAHVKECIENHYKNKTKVWMAEWRHAHFSSPWTVITFVLAIFAILLSVTQTILAVFQTFFT</sequence>
<dbReference type="Pfam" id="PF03140">
    <property type="entry name" value="DUF247"/>
    <property type="match status" value="1"/>
</dbReference>
<keyword evidence="3" id="KW-1185">Reference proteome</keyword>
<proteinExistence type="predicted"/>
<feature type="transmembrane region" description="Helical" evidence="1">
    <location>
        <begin position="443"/>
        <end position="469"/>
    </location>
</feature>
<dbReference type="PANTHER" id="PTHR31549">
    <property type="entry name" value="PROTEIN, PUTATIVE (DUF247)-RELATED-RELATED"/>
    <property type="match status" value="1"/>
</dbReference>
<dbReference type="Proteomes" id="UP001642360">
    <property type="component" value="Unassembled WGS sequence"/>
</dbReference>
<name>A0ABC8UXW6_9AQUA</name>
<keyword evidence="1" id="KW-1133">Transmembrane helix</keyword>
<evidence type="ECO:0000313" key="3">
    <source>
        <dbReference type="Proteomes" id="UP001642360"/>
    </source>
</evidence>
<protein>
    <submittedName>
        <fullName evidence="2">Uncharacterized protein</fullName>
    </submittedName>
</protein>
<organism evidence="2 3">
    <name type="scientific">Ilex paraguariensis</name>
    <name type="common">yerba mate</name>
    <dbReference type="NCBI Taxonomy" id="185542"/>
    <lineage>
        <taxon>Eukaryota</taxon>
        <taxon>Viridiplantae</taxon>
        <taxon>Streptophyta</taxon>
        <taxon>Embryophyta</taxon>
        <taxon>Tracheophyta</taxon>
        <taxon>Spermatophyta</taxon>
        <taxon>Magnoliopsida</taxon>
        <taxon>eudicotyledons</taxon>
        <taxon>Gunneridae</taxon>
        <taxon>Pentapetalae</taxon>
        <taxon>asterids</taxon>
        <taxon>campanulids</taxon>
        <taxon>Aquifoliales</taxon>
        <taxon>Aquifoliaceae</taxon>
        <taxon>Ilex</taxon>
    </lineage>
</organism>
<evidence type="ECO:0000313" key="2">
    <source>
        <dbReference type="EMBL" id="CAK9185910.1"/>
    </source>
</evidence>
<dbReference type="EMBL" id="CAUOFW020009479">
    <property type="protein sequence ID" value="CAK9185910.1"/>
    <property type="molecule type" value="Genomic_DNA"/>
</dbReference>
<dbReference type="PANTHER" id="PTHR31549:SF149">
    <property type="entry name" value="ISOPRENOID SYNTHASE DOMAIN-CONTAINING PROTEIN"/>
    <property type="match status" value="1"/>
</dbReference>
<evidence type="ECO:0000256" key="1">
    <source>
        <dbReference type="SAM" id="Phobius"/>
    </source>
</evidence>
<dbReference type="InterPro" id="IPR004158">
    <property type="entry name" value="DUF247_pln"/>
</dbReference>
<keyword evidence="1" id="KW-0812">Transmembrane</keyword>
<comment type="caution">
    <text evidence="2">The sequence shown here is derived from an EMBL/GenBank/DDBJ whole genome shotgun (WGS) entry which is preliminary data.</text>
</comment>
<accession>A0ABC8UXW6</accession>
<keyword evidence="1" id="KW-0472">Membrane</keyword>
<reference evidence="2 3" key="1">
    <citation type="submission" date="2024-02" db="EMBL/GenBank/DDBJ databases">
        <authorList>
            <person name="Vignale AGUSTIN F."/>
            <person name="Sosa J E."/>
            <person name="Modenutti C."/>
        </authorList>
    </citation>
    <scope>NUCLEOTIDE SEQUENCE [LARGE SCALE GENOMIC DNA]</scope>
</reference>